<dbReference type="AlphaFoldDB" id="A0A6P8B0G2"/>
<dbReference type="GeneID" id="41962404"/>
<reference evidence="2" key="1">
    <citation type="journal article" date="2019" name="Mol. Biol. Evol.">
        <title>Blast fungal genomes show frequent chromosomal changes, gene gains and losses, and effector gene turnover.</title>
        <authorList>
            <person name="Gomez Luciano L.B."/>
            <person name="Jason Tsai I."/>
            <person name="Chuma I."/>
            <person name="Tosa Y."/>
            <person name="Chen Y.H."/>
            <person name="Li J.Y."/>
            <person name="Li M.Y."/>
            <person name="Jade Lu M.Y."/>
            <person name="Nakayashiki H."/>
            <person name="Li W.H."/>
        </authorList>
    </citation>
    <scope>NUCLEOTIDE SEQUENCE</scope>
    <source>
        <strain evidence="2">NI907</strain>
    </source>
</reference>
<protein>
    <submittedName>
        <fullName evidence="2">Uncharacterized protein</fullName>
    </submittedName>
</protein>
<evidence type="ECO:0000313" key="1">
    <source>
        <dbReference type="Proteomes" id="UP000515153"/>
    </source>
</evidence>
<organism evidence="1 2">
    <name type="scientific">Pyricularia grisea</name>
    <name type="common">Crabgrass-specific blast fungus</name>
    <name type="synonym">Magnaporthe grisea</name>
    <dbReference type="NCBI Taxonomy" id="148305"/>
    <lineage>
        <taxon>Eukaryota</taxon>
        <taxon>Fungi</taxon>
        <taxon>Dikarya</taxon>
        <taxon>Ascomycota</taxon>
        <taxon>Pezizomycotina</taxon>
        <taxon>Sordariomycetes</taxon>
        <taxon>Sordariomycetidae</taxon>
        <taxon>Magnaporthales</taxon>
        <taxon>Pyriculariaceae</taxon>
        <taxon>Pyricularia</taxon>
    </lineage>
</organism>
<keyword evidence="1" id="KW-1185">Reference proteome</keyword>
<evidence type="ECO:0000313" key="2">
    <source>
        <dbReference type="RefSeq" id="XP_030980640.1"/>
    </source>
</evidence>
<gene>
    <name evidence="2" type="ORF">PgNI_07483</name>
</gene>
<name>A0A6P8B0G2_PYRGI</name>
<reference evidence="2" key="2">
    <citation type="submission" date="2019-10" db="EMBL/GenBank/DDBJ databases">
        <authorList>
            <consortium name="NCBI Genome Project"/>
        </authorList>
    </citation>
    <scope>NUCLEOTIDE SEQUENCE</scope>
    <source>
        <strain evidence="2">NI907</strain>
    </source>
</reference>
<dbReference type="RefSeq" id="XP_030980640.1">
    <property type="nucleotide sequence ID" value="XM_031127495.1"/>
</dbReference>
<dbReference type="Proteomes" id="UP000515153">
    <property type="component" value="Unplaced"/>
</dbReference>
<dbReference type="KEGG" id="pgri:PgNI_07483"/>
<reference evidence="2" key="3">
    <citation type="submission" date="2025-08" db="UniProtKB">
        <authorList>
            <consortium name="RefSeq"/>
        </authorList>
    </citation>
    <scope>IDENTIFICATION</scope>
    <source>
        <strain evidence="2">NI907</strain>
    </source>
</reference>
<accession>A0A6P8B0G2</accession>
<proteinExistence type="predicted"/>
<sequence>MTLDRCDGLNWEVFDCFDSVTEGEPTVHMLCNDTSDIGLSHNYSETFVLKHIDQHVTCPNLDAKLDINAETAPTSTLLTASR</sequence>